<feature type="compositionally biased region" description="Basic and acidic residues" evidence="7">
    <location>
        <begin position="325"/>
        <end position="338"/>
    </location>
</feature>
<evidence type="ECO:0000259" key="8">
    <source>
        <dbReference type="PROSITE" id="PS50016"/>
    </source>
</evidence>
<dbReference type="PROSITE" id="PS50016">
    <property type="entry name" value="ZF_PHD_2"/>
    <property type="match status" value="1"/>
</dbReference>
<dbReference type="GO" id="GO:0005634">
    <property type="term" value="C:nucleus"/>
    <property type="evidence" value="ECO:0007669"/>
    <property type="project" value="UniProtKB-SubCell"/>
</dbReference>
<feature type="compositionally biased region" description="Basic and acidic residues" evidence="7">
    <location>
        <begin position="92"/>
        <end position="120"/>
    </location>
</feature>
<name>A0A6I9QB82_ELAGV</name>
<dbReference type="RefSeq" id="XP_010906472.1">
    <property type="nucleotide sequence ID" value="XM_010908170.2"/>
</dbReference>
<keyword evidence="4" id="KW-0862">Zinc</keyword>
<dbReference type="InterPro" id="IPR011011">
    <property type="entry name" value="Znf_FYVE_PHD"/>
</dbReference>
<dbReference type="RefSeq" id="XP_029117133.1">
    <property type="nucleotide sequence ID" value="XM_029261300.1"/>
</dbReference>
<keyword evidence="9" id="KW-1185">Reference proteome</keyword>
<dbReference type="SMART" id="SM00249">
    <property type="entry name" value="PHD"/>
    <property type="match status" value="2"/>
</dbReference>
<evidence type="ECO:0000313" key="10">
    <source>
        <dbReference type="RefSeq" id="XP_010906469.1"/>
    </source>
</evidence>
<protein>
    <submittedName>
        <fullName evidence="10 11">Uncharacterized protein LOC105033396 isoform X1</fullName>
    </submittedName>
</protein>
<dbReference type="Pfam" id="PF00628">
    <property type="entry name" value="PHD"/>
    <property type="match status" value="1"/>
</dbReference>
<feature type="region of interest" description="Disordered" evidence="7">
    <location>
        <begin position="565"/>
        <end position="585"/>
    </location>
</feature>
<evidence type="ECO:0000256" key="7">
    <source>
        <dbReference type="SAM" id="MobiDB-lite"/>
    </source>
</evidence>
<dbReference type="OrthoDB" id="429143at2759"/>
<dbReference type="RefSeq" id="XP_010906469.1">
    <property type="nucleotide sequence ID" value="XM_010908167.2"/>
</dbReference>
<feature type="compositionally biased region" description="Polar residues" evidence="7">
    <location>
        <begin position="520"/>
        <end position="536"/>
    </location>
</feature>
<evidence type="ECO:0000256" key="5">
    <source>
        <dbReference type="ARBA" id="ARBA00023242"/>
    </source>
</evidence>
<gene>
    <name evidence="10 11 12 13 14 15" type="primary">LOC105033396</name>
</gene>
<evidence type="ECO:0000256" key="2">
    <source>
        <dbReference type="ARBA" id="ARBA00022723"/>
    </source>
</evidence>
<evidence type="ECO:0000313" key="14">
    <source>
        <dbReference type="RefSeq" id="XP_029117132.1"/>
    </source>
</evidence>
<dbReference type="PANTHER" id="PTHR46309:SF1">
    <property type="entry name" value="PHD FINGER PROTEIN 12"/>
    <property type="match status" value="1"/>
</dbReference>
<dbReference type="InterPro" id="IPR056511">
    <property type="entry name" value="IDM1_C"/>
</dbReference>
<dbReference type="RefSeq" id="XP_010906470.1">
    <property type="nucleotide sequence ID" value="XM_010908168.2"/>
</dbReference>
<proteinExistence type="predicted"/>
<reference evidence="10 11" key="1">
    <citation type="submission" date="2025-04" db="UniProtKB">
        <authorList>
            <consortium name="RefSeq"/>
        </authorList>
    </citation>
    <scope>IDENTIFICATION</scope>
</reference>
<evidence type="ECO:0000256" key="1">
    <source>
        <dbReference type="ARBA" id="ARBA00004123"/>
    </source>
</evidence>
<dbReference type="InterPro" id="IPR001965">
    <property type="entry name" value="Znf_PHD"/>
</dbReference>
<sequence length="1671" mass="184756">MTCEEKERGIGKKGEGPADAACGPKVIRKEKKKRRLILSDSESDEFLICPRRKIDHGVDQNGDNSSVGKKKDKRMNQKNEILVHRKKAMMSDAEKQREVAVTDKKRMTGLALKKERREASDSEIPPKNIKIDSLKRGRDKIEVMGDKKLKIDSSKCGNQRGDISIGRALGSRPTSPAGKEWDDMKQKQTLSNLIKSGKISKSEAEKIRWKERLGCQTHRISKHKGHAANADKRLEGGILLQKGVRIQGKGGVLRFLPSNKKVSGLEKVHNQRGGEERSKTLGSPGIAKLHMTMQPAHSGERKVLRKSSSTDVPSKKQLNKGKISSPEKDKVCEPKSEHQMLSPQRESSSTDTSTQSFTSGGRKVLNKSTSTNAIGKIQLNEEKIPSSEKNKLHESKSERKIVSLQRESENLDVSHGKTDLVIRGESSSSLKTPLLTKQNMSEASVGRNTAKQKIRDQIRKMLLNAGWRIDLRPRKNRKYEDAVYISPQGTGYWSITKAYEVFQDQLNCAHDDESKDMFEKSSNLHSGSSPNFEGTSFQSPAITVKELSMLRRKVVNKRGHKVRFEESENRVGDSTNRKTKETSKMRDLNRPLKHKITGLKGRKKSNCTSCIGVSTAHKHLQTGRNKQRGCALLARGANQETEVEIDDYVPYAWKRTVLSWMIDLGVVPENGKVKYMNKKKTRAKLQGWITREGIRCSCCSKILTVSKFELHAGSKLHQPYQNVYVEDSGLSLLQCQLNAWEKQDESERQGFYNVDINDDDPNDDTCGICGDGGDLICCDGCPSTFHLDCLGIEMLPAGDWHCTNCSCRFCGLVSPAVQESSLPPCPLLLCAQCGKKYHQNCIPEADAISVGSNYSETSFCGESCRKVYKQLHKILGVKNDLEAGFSWSIIHRFDEDTQEQCVPLQWDECNSKIAVALAVMEECFIPIIDQRSSINLIHNVVYNCGSNFNRLNYCGFYTFVLERGDEIISVASIRIHGTRLAEMPFIGTRDMYRRQGMCRRLINGIESALCSLNVEKLVIPAISEMKDTWTTVFGFKPLEIPQEREVKSTNMLVFPGTGLLQKPLVKKHSVEQHRTAYVADKVESDMKHHQMLEGANESPVLSIPKTNFPGSNDDHYEHQVKDVGISSPSFGGCIDSTSKVSPVSSDAYGSEVQTPKYKSSETTDFVDLHTHPDSFYQDDPVAEAQSQENFSMEPNTGLHSKVTMDDNHEVKIVNAAMVPKLHEINDALLQNTEAKCMSPYSIPCFLQESGANTAPRDPDIDGNQLQHNVEAHFTSGEIVAPMLQEYTGNNLQIPVCSMRHSVDHTHHCRTEEKSKSKSSFSVVSNFEESSELILDGNNGVDDPVPTSKKNLVAFDESSGCSKSGVFDGTIVTVAKESLLMSAKPEMHAVNGDAVPGIHEVKTEFAAVESETYANDEDSEPYAMVNASRILNIPDGKESHTSCGISVAHDSDIITKSICLTNDNSVHVSDASFAPDDSKLLDKTIGYHNLSHYVATGKPHHENHDSLKTLHLSSVSKCVSSNGGDMLKNFHETNSGPLEQNPCGLGENSAQHQMSVRVGETKGAACEPNILSCVNKSSEVPGKSQYTDVFCSLTPDAGIHVLQPTLTRSSEAAVDVPFGPDQACPEAANDIDVLKDELVPVSTFLAGGLRSVHCASEVVTKLDNGSDSNNEC</sequence>
<evidence type="ECO:0000256" key="4">
    <source>
        <dbReference type="ARBA" id="ARBA00022833"/>
    </source>
</evidence>
<dbReference type="Gene3D" id="3.30.40.10">
    <property type="entry name" value="Zinc/RING finger domain, C3HC4 (zinc finger)"/>
    <property type="match status" value="1"/>
</dbReference>
<feature type="region of interest" description="Disordered" evidence="7">
    <location>
        <begin position="264"/>
        <end position="399"/>
    </location>
</feature>
<keyword evidence="3 6" id="KW-0863">Zinc-finger</keyword>
<feature type="compositionally biased region" description="Basic and acidic residues" evidence="7">
    <location>
        <begin position="379"/>
        <end position="399"/>
    </location>
</feature>
<dbReference type="RefSeq" id="XP_010906473.1">
    <property type="nucleotide sequence ID" value="XM_010908171.2"/>
</dbReference>
<dbReference type="InterPro" id="IPR019787">
    <property type="entry name" value="Znf_PHD-finger"/>
</dbReference>
<accession>A0A6I9QB82</accession>
<evidence type="ECO:0000313" key="15">
    <source>
        <dbReference type="RefSeq" id="XP_029117133.1"/>
    </source>
</evidence>
<dbReference type="Pfam" id="PF16135">
    <property type="entry name" value="TDBD"/>
    <property type="match status" value="1"/>
</dbReference>
<evidence type="ECO:0000256" key="6">
    <source>
        <dbReference type="PROSITE-ProRule" id="PRU00146"/>
    </source>
</evidence>
<dbReference type="GO" id="GO:0008270">
    <property type="term" value="F:zinc ion binding"/>
    <property type="evidence" value="ECO:0007669"/>
    <property type="project" value="UniProtKB-KW"/>
</dbReference>
<feature type="region of interest" description="Disordered" evidence="7">
    <location>
        <begin position="1"/>
        <end position="26"/>
    </location>
</feature>
<keyword evidence="5" id="KW-0539">Nucleus</keyword>
<dbReference type="SUPFAM" id="SSF55729">
    <property type="entry name" value="Acyl-CoA N-acyltransferases (Nat)"/>
    <property type="match status" value="1"/>
</dbReference>
<dbReference type="CDD" id="cd15532">
    <property type="entry name" value="PHD2_CHD_II"/>
    <property type="match status" value="1"/>
</dbReference>
<dbReference type="PANTHER" id="PTHR46309">
    <property type="entry name" value="PHD FINGER PROTEIN 12"/>
    <property type="match status" value="1"/>
</dbReference>
<dbReference type="Proteomes" id="UP000504607">
    <property type="component" value="Unplaced"/>
</dbReference>
<evidence type="ECO:0000256" key="3">
    <source>
        <dbReference type="ARBA" id="ARBA00022771"/>
    </source>
</evidence>
<feature type="domain" description="PHD-type" evidence="8">
    <location>
        <begin position="763"/>
        <end position="808"/>
    </location>
</feature>
<feature type="compositionally biased region" description="Low complexity" evidence="7">
    <location>
        <begin position="347"/>
        <end position="359"/>
    </location>
</feature>
<dbReference type="GO" id="GO:0006357">
    <property type="term" value="P:regulation of transcription by RNA polymerase II"/>
    <property type="evidence" value="ECO:0007669"/>
    <property type="project" value="TreeGrafter"/>
</dbReference>
<evidence type="ECO:0000313" key="9">
    <source>
        <dbReference type="Proteomes" id="UP000504607"/>
    </source>
</evidence>
<dbReference type="RefSeq" id="XP_029117132.1">
    <property type="nucleotide sequence ID" value="XM_029261299.1"/>
</dbReference>
<feature type="region of interest" description="Disordered" evidence="7">
    <location>
        <begin position="152"/>
        <end position="184"/>
    </location>
</feature>
<dbReference type="CDD" id="cd04301">
    <property type="entry name" value="NAT_SF"/>
    <property type="match status" value="1"/>
</dbReference>
<feature type="compositionally biased region" description="Basic and acidic residues" evidence="7">
    <location>
        <begin position="74"/>
        <end position="83"/>
    </location>
</feature>
<organism evidence="9 13">
    <name type="scientific">Elaeis guineensis var. tenera</name>
    <name type="common">Oil palm</name>
    <dbReference type="NCBI Taxonomy" id="51953"/>
    <lineage>
        <taxon>Eukaryota</taxon>
        <taxon>Viridiplantae</taxon>
        <taxon>Streptophyta</taxon>
        <taxon>Embryophyta</taxon>
        <taxon>Tracheophyta</taxon>
        <taxon>Spermatophyta</taxon>
        <taxon>Magnoliopsida</taxon>
        <taxon>Liliopsida</taxon>
        <taxon>Arecaceae</taxon>
        <taxon>Arecoideae</taxon>
        <taxon>Cocoseae</taxon>
        <taxon>Elaeidinae</taxon>
        <taxon>Elaeis</taxon>
    </lineage>
</organism>
<dbReference type="KEGG" id="egu:105033396"/>
<evidence type="ECO:0000313" key="12">
    <source>
        <dbReference type="RefSeq" id="XP_010906472.1"/>
    </source>
</evidence>
<dbReference type="InterPro" id="IPR054292">
    <property type="entry name" value="DUF7028"/>
</dbReference>
<dbReference type="InterPro" id="IPR016181">
    <property type="entry name" value="Acyl_CoA_acyltransferase"/>
</dbReference>
<dbReference type="Pfam" id="PF23209">
    <property type="entry name" value="IDM1_C"/>
    <property type="match status" value="1"/>
</dbReference>
<keyword evidence="2" id="KW-0479">Metal-binding</keyword>
<dbReference type="InterPro" id="IPR032308">
    <property type="entry name" value="TDBD"/>
</dbReference>
<feature type="compositionally biased region" description="Basic and acidic residues" evidence="7">
    <location>
        <begin position="264"/>
        <end position="279"/>
    </location>
</feature>
<evidence type="ECO:0000313" key="11">
    <source>
        <dbReference type="RefSeq" id="XP_010906470.1"/>
    </source>
</evidence>
<dbReference type="InterPro" id="IPR013083">
    <property type="entry name" value="Znf_RING/FYVE/PHD"/>
</dbReference>
<dbReference type="GeneID" id="105033396"/>
<evidence type="ECO:0000313" key="13">
    <source>
        <dbReference type="RefSeq" id="XP_010906473.1"/>
    </source>
</evidence>
<dbReference type="InterPro" id="IPR042163">
    <property type="entry name" value="PHF12"/>
</dbReference>
<feature type="compositionally biased region" description="Basic and acidic residues" evidence="7">
    <location>
        <begin position="1"/>
        <end position="16"/>
    </location>
</feature>
<feature type="region of interest" description="Disordered" evidence="7">
    <location>
        <begin position="517"/>
        <end position="536"/>
    </location>
</feature>
<feature type="region of interest" description="Disordered" evidence="7">
    <location>
        <begin position="52"/>
        <end position="128"/>
    </location>
</feature>
<dbReference type="Pfam" id="PF22970">
    <property type="entry name" value="DUF7028"/>
    <property type="match status" value="1"/>
</dbReference>
<comment type="subcellular location">
    <subcellularLocation>
        <location evidence="1">Nucleus</location>
    </subcellularLocation>
</comment>
<dbReference type="SUPFAM" id="SSF57903">
    <property type="entry name" value="FYVE/PHD zinc finger"/>
    <property type="match status" value="1"/>
</dbReference>
<dbReference type="GO" id="GO:0003714">
    <property type="term" value="F:transcription corepressor activity"/>
    <property type="evidence" value="ECO:0007669"/>
    <property type="project" value="InterPro"/>
</dbReference>